<dbReference type="AlphaFoldDB" id="A0A2S7VQQ9"/>
<gene>
    <name evidence="1" type="ORF">BTO10_06720</name>
</gene>
<dbReference type="Proteomes" id="UP000238707">
    <property type="component" value="Unassembled WGS sequence"/>
</dbReference>
<name>A0A2S7VQQ9_9VIBR</name>
<evidence type="ECO:0000313" key="1">
    <source>
        <dbReference type="EMBL" id="PQJ64473.1"/>
    </source>
</evidence>
<comment type="caution">
    <text evidence="1">The sequence shown here is derived from an EMBL/GenBank/DDBJ whole genome shotgun (WGS) entry which is preliminary data.</text>
</comment>
<dbReference type="EMBL" id="MSCI01000001">
    <property type="protein sequence ID" value="PQJ64473.1"/>
    <property type="molecule type" value="Genomic_DNA"/>
</dbReference>
<proteinExistence type="predicted"/>
<reference evidence="1 2" key="1">
    <citation type="submission" date="2016-12" db="EMBL/GenBank/DDBJ databases">
        <title>Diversity of luminous bacteria.</title>
        <authorList>
            <person name="Yoshizawa S."/>
            <person name="Kogure K."/>
        </authorList>
    </citation>
    <scope>NUCLEOTIDE SEQUENCE [LARGE SCALE GENOMIC DNA]</scope>
    <source>
        <strain evidence="1 2">LC2-408</strain>
    </source>
</reference>
<evidence type="ECO:0000313" key="2">
    <source>
        <dbReference type="Proteomes" id="UP000238707"/>
    </source>
</evidence>
<accession>A0A2S7VQQ9</accession>
<protein>
    <submittedName>
        <fullName evidence="1">Uncharacterized protein</fullName>
    </submittedName>
</protein>
<organism evidence="1 2">
    <name type="scientific">Vibrio chagasii</name>
    <dbReference type="NCBI Taxonomy" id="170679"/>
    <lineage>
        <taxon>Bacteria</taxon>
        <taxon>Pseudomonadati</taxon>
        <taxon>Pseudomonadota</taxon>
        <taxon>Gammaproteobacteria</taxon>
        <taxon>Vibrionales</taxon>
        <taxon>Vibrionaceae</taxon>
        <taxon>Vibrio</taxon>
    </lineage>
</organism>
<keyword evidence="2" id="KW-1185">Reference proteome</keyword>
<sequence length="64" mass="7372">MINFRKNDQVDIVPEAYFFGPNLRTNAFGMGIQGLLGLIARKFNRHKMGIQKHDNFMIMLPTFG</sequence>